<dbReference type="Gene3D" id="3.40.50.150">
    <property type="entry name" value="Vaccinia Virus protein VP39"/>
    <property type="match status" value="1"/>
</dbReference>
<dbReference type="InterPro" id="IPR038576">
    <property type="entry name" value="Methyltransf_Zn-bd_dom_put_sf"/>
</dbReference>
<dbReference type="SUPFAM" id="SSF53335">
    <property type="entry name" value="S-adenosyl-L-methionine-dependent methyltransferases"/>
    <property type="match status" value="1"/>
</dbReference>
<dbReference type="Proteomes" id="UP000199202">
    <property type="component" value="Unassembled WGS sequence"/>
</dbReference>
<feature type="domain" description="C-methyltransferase" evidence="2">
    <location>
        <begin position="244"/>
        <end position="401"/>
    </location>
</feature>
<keyword evidence="4" id="KW-1185">Reference proteome</keyword>
<dbReference type="Pfam" id="PF08484">
    <property type="entry name" value="Methyltransf_14"/>
    <property type="match status" value="1"/>
</dbReference>
<feature type="domain" description="Methyltransferase putative zinc binding" evidence="1">
    <location>
        <begin position="5"/>
        <end position="64"/>
    </location>
</feature>
<name>A0A1G8IIH4_9ACTN</name>
<evidence type="ECO:0000313" key="4">
    <source>
        <dbReference type="Proteomes" id="UP000199202"/>
    </source>
</evidence>
<sequence length="406" mass="44712">MTQICRICGGAVHKFLDFGRQPLSHAFLKPAEVGKETFYHLAVGICASCTMVQQLEEVSRDLLFGPGYSYRSSGSAVMRKHFDRLAQRFLNRELAGAGRFVVEIGSNDGIFLKTISEGAVAHLGVDPCPRAAEIAADKGVEVLVDFFDEDTATQIRATHGPADVIYAANTLGRLPYLPSALRGVDALLADRGVFVFEERYLGDIVAQTRFDQIYDEQFYLFTVRSVHAAAARHGFELVDAKRLPVHGGSVRYTLARPGVRPQNINVAGFLSQERAQGLGDPATMLAFAERVQHARSRLRTLLRELRDSGQRVAGYGATARCATVATYCGLGPDLVPYICDPSPAKHGRLAPGSHIPIRSPKAFSDPYPDYALLFAWNRADEIMAKEREFRKGGGRWILYVPEVRIV</sequence>
<evidence type="ECO:0000313" key="3">
    <source>
        <dbReference type="EMBL" id="SDI18704.1"/>
    </source>
</evidence>
<dbReference type="PANTHER" id="PTHR43861">
    <property type="entry name" value="TRANS-ACONITATE 2-METHYLTRANSFERASE-RELATED"/>
    <property type="match status" value="1"/>
</dbReference>
<proteinExistence type="predicted"/>
<dbReference type="InterPro" id="IPR029063">
    <property type="entry name" value="SAM-dependent_MTases_sf"/>
</dbReference>
<gene>
    <name evidence="3" type="ORF">SAMN05421869_104502</name>
</gene>
<dbReference type="Pfam" id="PF08421">
    <property type="entry name" value="Methyltransf_13"/>
    <property type="match status" value="1"/>
</dbReference>
<dbReference type="AlphaFoldDB" id="A0A1G8IIH4"/>
<dbReference type="Gene3D" id="6.20.50.110">
    <property type="entry name" value="Methyltransferase, zinc-binding domain"/>
    <property type="match status" value="1"/>
</dbReference>
<dbReference type="RefSeq" id="WP_090930950.1">
    <property type="nucleotide sequence ID" value="NZ_FNDJ01000004.1"/>
</dbReference>
<protein>
    <submittedName>
        <fullName evidence="3">Methylation protein EvaC</fullName>
    </submittedName>
</protein>
<dbReference type="PANTHER" id="PTHR43861:SF5">
    <property type="entry name" value="BLL5978 PROTEIN"/>
    <property type="match status" value="1"/>
</dbReference>
<dbReference type="EMBL" id="FNDJ01000004">
    <property type="protein sequence ID" value="SDI18704.1"/>
    <property type="molecule type" value="Genomic_DNA"/>
</dbReference>
<evidence type="ECO:0000259" key="2">
    <source>
        <dbReference type="Pfam" id="PF08484"/>
    </source>
</evidence>
<dbReference type="InterPro" id="IPR013630">
    <property type="entry name" value="Methyltransf_Zn-bd_dom_put"/>
</dbReference>
<dbReference type="Gene3D" id="6.10.250.3100">
    <property type="match status" value="1"/>
</dbReference>
<dbReference type="Gene3D" id="3.40.50.720">
    <property type="entry name" value="NAD(P)-binding Rossmann-like Domain"/>
    <property type="match status" value="1"/>
</dbReference>
<organism evidence="3 4">
    <name type="scientific">Nonomuraea jiangxiensis</name>
    <dbReference type="NCBI Taxonomy" id="633440"/>
    <lineage>
        <taxon>Bacteria</taxon>
        <taxon>Bacillati</taxon>
        <taxon>Actinomycetota</taxon>
        <taxon>Actinomycetes</taxon>
        <taxon>Streptosporangiales</taxon>
        <taxon>Streptosporangiaceae</taxon>
        <taxon>Nonomuraea</taxon>
    </lineage>
</organism>
<reference evidence="3 4" key="1">
    <citation type="submission" date="2016-10" db="EMBL/GenBank/DDBJ databases">
        <authorList>
            <person name="de Groot N.N."/>
        </authorList>
    </citation>
    <scope>NUCLEOTIDE SEQUENCE [LARGE SCALE GENOMIC DNA]</scope>
    <source>
        <strain evidence="3 4">CGMCC 4.6533</strain>
    </source>
</reference>
<dbReference type="Pfam" id="PF13489">
    <property type="entry name" value="Methyltransf_23"/>
    <property type="match status" value="1"/>
</dbReference>
<dbReference type="STRING" id="633440.SAMN05421869_104502"/>
<dbReference type="InterPro" id="IPR013691">
    <property type="entry name" value="MeTrfase_14"/>
</dbReference>
<evidence type="ECO:0000259" key="1">
    <source>
        <dbReference type="Pfam" id="PF08421"/>
    </source>
</evidence>
<dbReference type="OrthoDB" id="9815644at2"/>
<accession>A0A1G8IIH4</accession>